<dbReference type="GO" id="GO:0006508">
    <property type="term" value="P:proteolysis"/>
    <property type="evidence" value="ECO:0007669"/>
    <property type="project" value="UniProtKB-KW"/>
</dbReference>
<dbReference type="InterPro" id="IPR007422">
    <property type="entry name" value="Peptidase_Prp"/>
</dbReference>
<evidence type="ECO:0000313" key="8">
    <source>
        <dbReference type="Proteomes" id="UP000490821"/>
    </source>
</evidence>
<dbReference type="AlphaFoldDB" id="A0A829Z9A3"/>
<proteinExistence type="inferred from homology"/>
<organism evidence="7 8">
    <name type="scientific">Thomasclavelia cocleata</name>
    <dbReference type="NCBI Taxonomy" id="69824"/>
    <lineage>
        <taxon>Bacteria</taxon>
        <taxon>Bacillati</taxon>
        <taxon>Bacillota</taxon>
        <taxon>Erysipelotrichia</taxon>
        <taxon>Erysipelotrichales</taxon>
        <taxon>Coprobacillaceae</taxon>
        <taxon>Thomasclavelia</taxon>
    </lineage>
</organism>
<comment type="similarity">
    <text evidence="5">Belongs to the Prp family.</text>
</comment>
<evidence type="ECO:0000256" key="1">
    <source>
        <dbReference type="ARBA" id="ARBA00022517"/>
    </source>
</evidence>
<accession>A0A829Z9A3</accession>
<dbReference type="InterPro" id="IPR036764">
    <property type="entry name" value="Peptidase_Prp_sf"/>
</dbReference>
<evidence type="ECO:0000256" key="6">
    <source>
        <dbReference type="ARBA" id="ARBA00044538"/>
    </source>
</evidence>
<reference evidence="7 8" key="1">
    <citation type="journal article" date="2020" name="Microbiome">
        <title>Single-cell genomics of uncultured bacteria reveals dietary fiber responders in the mouse gut microbiota.</title>
        <authorList>
            <person name="Chijiiwa R."/>
            <person name="Hosokawa M."/>
            <person name="Kogawa M."/>
            <person name="Nishikawa Y."/>
            <person name="Ide K."/>
            <person name="Sakanashi C."/>
            <person name="Takahashi K."/>
            <person name="Takeyama H."/>
        </authorList>
    </citation>
    <scope>NUCLEOTIDE SEQUENCE [LARGE SCALE GENOMIC DNA]</scope>
    <source>
        <strain evidence="7">IMSAGC_017</strain>
    </source>
</reference>
<dbReference type="EMBL" id="BLMI01000105">
    <property type="protein sequence ID" value="GFI40903.1"/>
    <property type="molecule type" value="Genomic_DNA"/>
</dbReference>
<keyword evidence="4" id="KW-0788">Thiol protease</keyword>
<keyword evidence="1" id="KW-0690">Ribosome biogenesis</keyword>
<comment type="caution">
    <text evidence="7">The sequence shown here is derived from an EMBL/GenBank/DDBJ whole genome shotgun (WGS) entry which is preliminary data.</text>
</comment>
<protein>
    <recommendedName>
        <fullName evidence="6">Ribosomal processing cysteine protease Prp</fullName>
    </recommendedName>
</protein>
<keyword evidence="3" id="KW-0378">Hydrolase</keyword>
<dbReference type="RefSeq" id="WP_172472320.1">
    <property type="nucleotide sequence ID" value="NZ_BLMI01000105.1"/>
</dbReference>
<evidence type="ECO:0000313" key="7">
    <source>
        <dbReference type="EMBL" id="GFI40903.1"/>
    </source>
</evidence>
<dbReference type="Proteomes" id="UP000490821">
    <property type="component" value="Unassembled WGS sequence"/>
</dbReference>
<dbReference type="Gene3D" id="3.30.70.1490">
    <property type="entry name" value="Cysteine protease Prp"/>
    <property type="match status" value="1"/>
</dbReference>
<dbReference type="SUPFAM" id="SSF118010">
    <property type="entry name" value="TM1457-like"/>
    <property type="match status" value="1"/>
</dbReference>
<sequence length="107" mass="11753">MINVLIKKKQNHIINLKITGHAGSDVYGKDLVCAGVSTAGVGVLNMLSKKGFLDKRIGTIEIDEGYINIVVNQVDEVCQVVLETLEVTLDTMVENYGQFIKISKMEV</sequence>
<name>A0A829Z9A3_9FIRM</name>
<evidence type="ECO:0000256" key="2">
    <source>
        <dbReference type="ARBA" id="ARBA00022670"/>
    </source>
</evidence>
<dbReference type="Pfam" id="PF04327">
    <property type="entry name" value="Peptidase_Prp"/>
    <property type="match status" value="1"/>
</dbReference>
<keyword evidence="2" id="KW-0645">Protease</keyword>
<dbReference type="CDD" id="cd16332">
    <property type="entry name" value="Prp-like"/>
    <property type="match status" value="1"/>
</dbReference>
<evidence type="ECO:0000256" key="5">
    <source>
        <dbReference type="ARBA" id="ARBA00044503"/>
    </source>
</evidence>
<dbReference type="PANTHER" id="PTHR39178:SF1">
    <property type="entry name" value="RIBOSOMAL-PROCESSING CYSTEINE PROTEASE PRP"/>
    <property type="match status" value="1"/>
</dbReference>
<gene>
    <name evidence="7" type="ORF">IMSAGC017_00942</name>
</gene>
<dbReference type="PANTHER" id="PTHR39178">
    <property type="entry name" value="HYPOTHETICAL RIBOSOME-ASSOCIATED PROTEIN"/>
    <property type="match status" value="1"/>
</dbReference>
<evidence type="ECO:0000256" key="3">
    <source>
        <dbReference type="ARBA" id="ARBA00022801"/>
    </source>
</evidence>
<dbReference type="GO" id="GO:0008234">
    <property type="term" value="F:cysteine-type peptidase activity"/>
    <property type="evidence" value="ECO:0007669"/>
    <property type="project" value="UniProtKB-KW"/>
</dbReference>
<evidence type="ECO:0000256" key="4">
    <source>
        <dbReference type="ARBA" id="ARBA00022807"/>
    </source>
</evidence>
<dbReference type="GO" id="GO:0042254">
    <property type="term" value="P:ribosome biogenesis"/>
    <property type="evidence" value="ECO:0007669"/>
    <property type="project" value="UniProtKB-KW"/>
</dbReference>